<dbReference type="Pfam" id="PF18579">
    <property type="entry name" value="Raf1_HTH"/>
    <property type="match status" value="1"/>
</dbReference>
<dbReference type="PANTHER" id="PTHR35299:SF3">
    <property type="entry name" value="RUBISCO ACCUMULATION FACTOR 1.2, CHLOROPLASTIC"/>
    <property type="match status" value="1"/>
</dbReference>
<evidence type="ECO:0000313" key="6">
    <source>
        <dbReference type="EMBL" id="GAA0160748.1"/>
    </source>
</evidence>
<feature type="compositionally biased region" description="Pro residues" evidence="2">
    <location>
        <begin position="53"/>
        <end position="69"/>
    </location>
</feature>
<dbReference type="GO" id="GO:0110102">
    <property type="term" value="P:ribulose bisphosphate carboxylase complex assembly"/>
    <property type="evidence" value="ECO:0007669"/>
    <property type="project" value="UniProtKB-ARBA"/>
</dbReference>
<dbReference type="InterPro" id="IPR041358">
    <property type="entry name" value="Raf1_N"/>
</dbReference>
<dbReference type="AlphaFoldDB" id="A0AAV3QAZ7"/>
<dbReference type="Pfam" id="PF18578">
    <property type="entry name" value="Raf1_N"/>
    <property type="match status" value="1"/>
</dbReference>
<evidence type="ECO:0000256" key="2">
    <source>
        <dbReference type="SAM" id="MobiDB-lite"/>
    </source>
</evidence>
<keyword evidence="7" id="KW-1185">Reference proteome</keyword>
<evidence type="ECO:0000256" key="1">
    <source>
        <dbReference type="ARBA" id="ARBA00023186"/>
    </source>
</evidence>
<feature type="domain" description="Rubisco accumulation factor 1 C-terminal" evidence="3">
    <location>
        <begin position="283"/>
        <end position="434"/>
    </location>
</feature>
<evidence type="ECO:0000259" key="4">
    <source>
        <dbReference type="Pfam" id="PF18578"/>
    </source>
</evidence>
<dbReference type="GO" id="GO:0009507">
    <property type="term" value="C:chloroplast"/>
    <property type="evidence" value="ECO:0007669"/>
    <property type="project" value="TreeGrafter"/>
</dbReference>
<feature type="region of interest" description="Disordered" evidence="2">
    <location>
        <begin position="44"/>
        <end position="69"/>
    </location>
</feature>
<proteinExistence type="predicted"/>
<feature type="domain" description="Rubisco accumulation factor 1 alpha-helical" evidence="4">
    <location>
        <begin position="152"/>
        <end position="262"/>
    </location>
</feature>
<dbReference type="InterPro" id="IPR037494">
    <property type="entry name" value="RAF1"/>
</dbReference>
<reference evidence="6 7" key="1">
    <citation type="submission" date="2024-01" db="EMBL/GenBank/DDBJ databases">
        <title>The complete chloroplast genome sequence of Lithospermum erythrorhizon: insights into the phylogenetic relationship among Boraginaceae species and the maternal lineages of purple gromwells.</title>
        <authorList>
            <person name="Okada T."/>
            <person name="Watanabe K."/>
        </authorList>
    </citation>
    <scope>NUCLEOTIDE SEQUENCE [LARGE SCALE GENOMIC DNA]</scope>
</reference>
<comment type="caution">
    <text evidence="6">The sequence shown here is derived from an EMBL/GenBank/DDBJ whole genome shotgun (WGS) entry which is preliminary data.</text>
</comment>
<gene>
    <name evidence="6" type="ORF">LIER_17231</name>
</gene>
<dbReference type="Pfam" id="PF18087">
    <property type="entry name" value="RuBisCo_chap_C"/>
    <property type="match status" value="1"/>
</dbReference>
<sequence length="450" mass="49975">MFSITVNPPNPLNFSSPFLGSGQRSNVTRSLSNTKTFSISALIIPPSSSSSRTPPPPPQNVYQPFRPPPSPLPPKFRNLDANARLEILTNRLAAWFEYAPLIPSLLQEGFTSDILEEITGITGIEQNRLVVAAKVRETLVELNVDPQVLGFFDNGGAELLYEIRSLSNQQRAAAARYFVEREFDGKKTGELAKAIKDFPKRREDKGWESFDGLLPGDCLAFMYYRQAQEHFIVSSEEQRKAALQRAMEVVESESGRLRVLEDIEGKKDGAKDAESAVEEIVRVPVVRMMVGEVAEANVVVIFPVCKAGESEVSVEDAPWECGTKGEFGVMEAEKGWARWVVLPGWEPVAGLRRGGVVVEYKDARVLPWRVNRWSKEEPILVIADRGRKEVAADDGFYLVPGGDVGLKVERGLALKESGVTESSGTVVLVVRPPKEKDDYQLIDDDIEDWE</sequence>
<dbReference type="InterPro" id="IPR040858">
    <property type="entry name" value="Raf1_C"/>
</dbReference>
<protein>
    <submittedName>
        <fullName evidence="6">Uncharacterized protein</fullName>
    </submittedName>
</protein>
<dbReference type="InterPro" id="IPR040781">
    <property type="entry name" value="Raf1_HTH"/>
</dbReference>
<evidence type="ECO:0000313" key="7">
    <source>
        <dbReference type="Proteomes" id="UP001454036"/>
    </source>
</evidence>
<organism evidence="6 7">
    <name type="scientific">Lithospermum erythrorhizon</name>
    <name type="common">Purple gromwell</name>
    <name type="synonym">Lithospermum officinale var. erythrorhizon</name>
    <dbReference type="NCBI Taxonomy" id="34254"/>
    <lineage>
        <taxon>Eukaryota</taxon>
        <taxon>Viridiplantae</taxon>
        <taxon>Streptophyta</taxon>
        <taxon>Embryophyta</taxon>
        <taxon>Tracheophyta</taxon>
        <taxon>Spermatophyta</taxon>
        <taxon>Magnoliopsida</taxon>
        <taxon>eudicotyledons</taxon>
        <taxon>Gunneridae</taxon>
        <taxon>Pentapetalae</taxon>
        <taxon>asterids</taxon>
        <taxon>lamiids</taxon>
        <taxon>Boraginales</taxon>
        <taxon>Boraginaceae</taxon>
        <taxon>Boraginoideae</taxon>
        <taxon>Lithospermeae</taxon>
        <taxon>Lithospermum</taxon>
    </lineage>
</organism>
<keyword evidence="1" id="KW-0143">Chaperone</keyword>
<name>A0AAV3QAZ7_LITER</name>
<evidence type="ECO:0000259" key="3">
    <source>
        <dbReference type="Pfam" id="PF18087"/>
    </source>
</evidence>
<dbReference type="Proteomes" id="UP001454036">
    <property type="component" value="Unassembled WGS sequence"/>
</dbReference>
<evidence type="ECO:0000259" key="5">
    <source>
        <dbReference type="Pfam" id="PF18579"/>
    </source>
</evidence>
<dbReference type="EMBL" id="BAABME010003982">
    <property type="protein sequence ID" value="GAA0160748.1"/>
    <property type="molecule type" value="Genomic_DNA"/>
</dbReference>
<feature type="domain" description="Rubisco accumulation factor 1 helix turn helix" evidence="5">
    <location>
        <begin position="80"/>
        <end position="140"/>
    </location>
</feature>
<accession>A0AAV3QAZ7</accession>
<dbReference type="PANTHER" id="PTHR35299">
    <property type="entry name" value="RUBISCO ACCUMULATION FACTOR 1"/>
    <property type="match status" value="1"/>
</dbReference>